<dbReference type="EMBL" id="CAXAMN010022926">
    <property type="protein sequence ID" value="CAK9073826.1"/>
    <property type="molecule type" value="Genomic_DNA"/>
</dbReference>
<gene>
    <name evidence="2" type="ORF">CCMP2556_LOCUS36381</name>
</gene>
<reference evidence="2 3" key="1">
    <citation type="submission" date="2024-02" db="EMBL/GenBank/DDBJ databases">
        <authorList>
            <person name="Chen Y."/>
            <person name="Shah S."/>
            <person name="Dougan E. K."/>
            <person name="Thang M."/>
            <person name="Chan C."/>
        </authorList>
    </citation>
    <scope>NUCLEOTIDE SEQUENCE [LARGE SCALE GENOMIC DNA]</scope>
</reference>
<protein>
    <submittedName>
        <fullName evidence="2">Uncharacterized protein</fullName>
    </submittedName>
</protein>
<name>A0ABP0PCR0_9DINO</name>
<organism evidence="2 3">
    <name type="scientific">Durusdinium trenchii</name>
    <dbReference type="NCBI Taxonomy" id="1381693"/>
    <lineage>
        <taxon>Eukaryota</taxon>
        <taxon>Sar</taxon>
        <taxon>Alveolata</taxon>
        <taxon>Dinophyceae</taxon>
        <taxon>Suessiales</taxon>
        <taxon>Symbiodiniaceae</taxon>
        <taxon>Durusdinium</taxon>
    </lineage>
</organism>
<comment type="caution">
    <text evidence="2">The sequence shown here is derived from an EMBL/GenBank/DDBJ whole genome shotgun (WGS) entry which is preliminary data.</text>
</comment>
<evidence type="ECO:0000313" key="2">
    <source>
        <dbReference type="EMBL" id="CAK9073826.1"/>
    </source>
</evidence>
<feature type="region of interest" description="Disordered" evidence="1">
    <location>
        <begin position="651"/>
        <end position="712"/>
    </location>
</feature>
<keyword evidence="3" id="KW-1185">Reference proteome</keyword>
<evidence type="ECO:0000256" key="1">
    <source>
        <dbReference type="SAM" id="MobiDB-lite"/>
    </source>
</evidence>
<proteinExistence type="predicted"/>
<accession>A0ABP0PCR0</accession>
<sequence length="712" mass="78717">MTVLLAASELDLSDPQSAQLLQPLFPVAFNMGATHRSFRNITLSFRGAERQAPSALQLALRFSRVLEIYEQEGKRHAEMSTEQRLQDAVSEFNQSPGLQAKHRIEEDRFRAVLNLLSGTSEESREVIRNHLDAHKWAQSAFSTEQFKGSRWMLTASPKASACPPELRKCLTVTPHSQALHLRLVIKMFLDQGRRLRASARARARLSSAQFDLICDFACVFSHVWEEARLLASWNEDKEQAMAKAFFQRDYAAEIEAAVTAKLSSWKPQRLSLWVDLVEPPAGPSGVASAVEIVEMEDQAQAARYREVSAKLSQDIASMTAFNTASSESSRRNHVVNVMHQKAQVQVGKQLCEAFMEKHCRVSLVTKKDGFDTGLDSFIRAAAASRKVAPNDVDCILYFDCTKLCVLSQAEINLIGDYAEKILFRNTQRSVLVLIPPLLVGSESGGSLRGDFRKIENKLLACKIELRTVCINLNLQEIHGNREMPGAFPVWLGVPDSALPLKGTAHRSVRGAPAPDAEMNVFCGSSLWLRQSLQPDAFPKALEERNFIVPGEAFLSHDSRRSLTDLQETAQWMGGVPVCQSIFDALTGGRKNFHAAVLVHPTLYDGCVELAGVRSGFIVVSSSGQPPSHNCGKEIIKTHLLEAWKAGRAPMDKATPRYKSSPAQEDLPAAPSAPDLKLCQVVGGENGDPPRCEESVSHMPRMGTRLARDTQKI</sequence>
<evidence type="ECO:0000313" key="3">
    <source>
        <dbReference type="Proteomes" id="UP001642484"/>
    </source>
</evidence>
<dbReference type="Proteomes" id="UP001642484">
    <property type="component" value="Unassembled WGS sequence"/>
</dbReference>